<feature type="coiled-coil region" evidence="2">
    <location>
        <begin position="98"/>
        <end position="178"/>
    </location>
</feature>
<keyword evidence="3" id="KW-1133">Transmembrane helix</keyword>
<evidence type="ECO:0000256" key="1">
    <source>
        <dbReference type="ARBA" id="ARBA00022612"/>
    </source>
</evidence>
<keyword evidence="3" id="KW-0812">Transmembrane</keyword>
<feature type="coiled-coil region" evidence="2">
    <location>
        <begin position="35"/>
        <end position="62"/>
    </location>
</feature>
<dbReference type="SUPFAM" id="SSF58113">
    <property type="entry name" value="Apolipoprotein A-I"/>
    <property type="match status" value="1"/>
</dbReference>
<keyword evidence="1" id="KW-1188">Viral release from host cell</keyword>
<dbReference type="Proteomes" id="UP000188481">
    <property type="component" value="Unassembled WGS sequence"/>
</dbReference>
<comment type="caution">
    <text evidence="5">The sequence shown here is derived from an EMBL/GenBank/DDBJ whole genome shotgun (WGS) entry which is preliminary data.</text>
</comment>
<keyword evidence="2" id="KW-0175">Coiled coil</keyword>
<sequence length="899" mass="99390">MSKDLKIQVLLSAMDKLSAPFKNAQKATQQLSSVLNENKTKLRTLSREYNKNESQIKKYRDTLNPLKSKLAENTQALSKSYAEVRRMKSALKNMSNPTAGFTKKLDDAKKNLEKLKKEQTENIAKLKEARNQFQRNGVSASILGQRQRELQAQIKGSNKEIDQQRTKLEKLNEKTRRQNTYRQRVDSLRTKAEQYANIGGRAMATHTMMKDKIAQPVSAFAQAEVAATNLKVAMMDKDGKVPEAFEKVNKLATQLGDKLPGTTADFQDLMTMLVRQGMSVETILGGTGEAAAYLSVQLEMPPRQAAEFAAKMQDATRTTEKDMMDLMDVIQKGFYAGVDPTNMLGAFKNLGSAMDLIKVKGLEGAKTFAPFVAMFDQAGMDGSSQGNAMRKVLKKGMDTAKIQKALKDLKGDKLLPKNFNLNFTNGKGEFGGFDNLFKQLDKLKTLTTEAREAVIKEIFGNDAEVNMVLSTLIEKGKDGYEEFAEKMEKQASLRKRVDEQLKTLTNIWEATTGTFTNLLAEIGTTIAPQLKQLSEELGEIAEKIKDWVKANPELTGTLMKIAAVLTAVIGITGALASAFSFLLFPIGRIALFIGSLAKTMITAIPTILSFSAALLTNPLTWIVVGIVAVIAAIVLLVKNWDIVKESLSNGWNWLCEQAKQIWNNITQTISEKVEELKTKVGTITDSIGNYFNEKWNSLVDTAKNFGANMMNKVKDGVMETFEKIKGSIQSTIDWFKEKLGFSTEAEKQIEQSKQNVANLENNTNQVPNVNKWSGGYAGNGGKYEPKGIFHGGEYVMTKEATSRLGIHTLNALNYGKQALIAGGLGVSVATAAPVQVDHRPPISVRPVTAQVAQPMNVNITINAAKGMDERMIAQQVAKEFQRIQNQQQARTRNSLRDRV</sequence>
<evidence type="ECO:0000256" key="3">
    <source>
        <dbReference type="SAM" id="Phobius"/>
    </source>
</evidence>
<dbReference type="SUPFAM" id="SSF57997">
    <property type="entry name" value="Tropomyosin"/>
    <property type="match status" value="1"/>
</dbReference>
<dbReference type="NCBIfam" id="TIGR01760">
    <property type="entry name" value="tape_meas_TP901"/>
    <property type="match status" value="1"/>
</dbReference>
<gene>
    <name evidence="5" type="ORF">BKK54_01070</name>
</gene>
<dbReference type="PANTHER" id="PTHR37813">
    <property type="entry name" value="FELS-2 PROPHAGE PROTEIN"/>
    <property type="match status" value="1"/>
</dbReference>
<protein>
    <submittedName>
        <fullName evidence="5">Phage tail tape measure protein</fullName>
    </submittedName>
</protein>
<feature type="domain" description="Phage tail tape measure protein" evidence="4">
    <location>
        <begin position="250"/>
        <end position="460"/>
    </location>
</feature>
<dbReference type="EMBL" id="MLHN01000002">
    <property type="protein sequence ID" value="OOF51958.1"/>
    <property type="molecule type" value="Genomic_DNA"/>
</dbReference>
<keyword evidence="3" id="KW-0472">Membrane</keyword>
<evidence type="ECO:0000259" key="4">
    <source>
        <dbReference type="Pfam" id="PF10145"/>
    </source>
</evidence>
<accession>A0A1V3JA26</accession>
<feature type="transmembrane region" description="Helical" evidence="3">
    <location>
        <begin position="591"/>
        <end position="613"/>
    </location>
</feature>
<proteinExistence type="predicted"/>
<dbReference type="Pfam" id="PF10145">
    <property type="entry name" value="PhageMin_Tail"/>
    <property type="match status" value="1"/>
</dbReference>
<dbReference type="PANTHER" id="PTHR37813:SF1">
    <property type="entry name" value="FELS-2 PROPHAGE PROTEIN"/>
    <property type="match status" value="1"/>
</dbReference>
<evidence type="ECO:0000313" key="6">
    <source>
        <dbReference type="Proteomes" id="UP000188481"/>
    </source>
</evidence>
<feature type="transmembrane region" description="Helical" evidence="3">
    <location>
        <begin position="619"/>
        <end position="637"/>
    </location>
</feature>
<evidence type="ECO:0000313" key="5">
    <source>
        <dbReference type="EMBL" id="OOF51958.1"/>
    </source>
</evidence>
<feature type="transmembrane region" description="Helical" evidence="3">
    <location>
        <begin position="561"/>
        <end position="584"/>
    </location>
</feature>
<dbReference type="InterPro" id="IPR010090">
    <property type="entry name" value="Phage_tape_meas"/>
</dbReference>
<evidence type="ECO:0000256" key="2">
    <source>
        <dbReference type="SAM" id="Coils"/>
    </source>
</evidence>
<keyword evidence="6" id="KW-1185">Reference proteome</keyword>
<dbReference type="Gene3D" id="1.20.120.20">
    <property type="entry name" value="Apolipoprotein"/>
    <property type="match status" value="1"/>
</dbReference>
<name>A0A1V3JA26_9PAST</name>
<dbReference type="STRING" id="1908264.BKK54_01070"/>
<dbReference type="AlphaFoldDB" id="A0A1V3JA26"/>
<reference evidence="5 6" key="1">
    <citation type="submission" date="2016-10" db="EMBL/GenBank/DDBJ databases">
        <title>Rodentibacter gen. nov. and new species.</title>
        <authorList>
            <person name="Christensen H."/>
        </authorList>
    </citation>
    <scope>NUCLEOTIDE SEQUENCE [LARGE SCALE GENOMIC DNA]</scope>
    <source>
        <strain evidence="6">ppn416</strain>
    </source>
</reference>
<organism evidence="5 6">
    <name type="scientific">Rodentibacter genomosp. 1</name>
    <dbReference type="NCBI Taxonomy" id="1908264"/>
    <lineage>
        <taxon>Bacteria</taxon>
        <taxon>Pseudomonadati</taxon>
        <taxon>Pseudomonadota</taxon>
        <taxon>Gammaproteobacteria</taxon>
        <taxon>Pasteurellales</taxon>
        <taxon>Pasteurellaceae</taxon>
        <taxon>Rodentibacter</taxon>
    </lineage>
</organism>
<dbReference type="RefSeq" id="WP_077540681.1">
    <property type="nucleotide sequence ID" value="NZ_MLHN01000002.1"/>
</dbReference>